<keyword evidence="1" id="KW-0812">Transmembrane</keyword>
<evidence type="ECO:0000313" key="3">
    <source>
        <dbReference type="Proteomes" id="UP001253287"/>
    </source>
</evidence>
<evidence type="ECO:0000313" key="2">
    <source>
        <dbReference type="EMBL" id="MDT9609348.1"/>
    </source>
</evidence>
<dbReference type="RefSeq" id="WP_224061674.1">
    <property type="nucleotide sequence ID" value="NZ_CP083391.1"/>
</dbReference>
<feature type="transmembrane region" description="Helical" evidence="1">
    <location>
        <begin position="6"/>
        <end position="26"/>
    </location>
</feature>
<keyword evidence="1" id="KW-0472">Membrane</keyword>
<organism evidence="2 3">
    <name type="scientific">Lactobacillus crispatus</name>
    <dbReference type="NCBI Taxonomy" id="47770"/>
    <lineage>
        <taxon>Bacteria</taxon>
        <taxon>Bacillati</taxon>
        <taxon>Bacillota</taxon>
        <taxon>Bacilli</taxon>
        <taxon>Lactobacillales</taxon>
        <taxon>Lactobacillaceae</taxon>
        <taxon>Lactobacillus</taxon>
    </lineage>
</organism>
<name>A0AAW8WLT1_9LACO</name>
<dbReference type="EMBL" id="JAVTXN010000015">
    <property type="protein sequence ID" value="MDT9609348.1"/>
    <property type="molecule type" value="Genomic_DNA"/>
</dbReference>
<dbReference type="Proteomes" id="UP001253287">
    <property type="component" value="Unassembled WGS sequence"/>
</dbReference>
<reference evidence="2" key="1">
    <citation type="submission" date="2023-08" db="EMBL/GenBank/DDBJ databases">
        <title>Lactobacillus from the Female Urinary Tract.</title>
        <authorList>
            <person name="Stegman N."/>
            <person name="Jackson B."/>
            <person name="Steiling M."/>
            <person name="Sedano C."/>
            <person name="Wolfe A."/>
            <person name="Putonti C."/>
        </authorList>
    </citation>
    <scope>NUCLEOTIDE SEQUENCE</scope>
    <source>
        <strain evidence="2">UMB5661</strain>
    </source>
</reference>
<accession>A0AAW8WLT1</accession>
<dbReference type="AlphaFoldDB" id="A0AAW8WLT1"/>
<comment type="caution">
    <text evidence="2">The sequence shown here is derived from an EMBL/GenBank/DDBJ whole genome shotgun (WGS) entry which is preliminary data.</text>
</comment>
<gene>
    <name evidence="2" type="ORF">RON39_04290</name>
</gene>
<sequence length="217" mass="24418">MRRNTITWIIIGAVFVLAFILGLSWYQNKRQQDAIRQEKIAKIQKEKRDEIHFHNQVNQDLKKTKDTVPSSQAQRNVNKAISLGLKAVTVSQTAGSDTMDLNNLSDDFKSDLSNVYKDTEALQDFNDIVNVTSDEGIVVHGDHDGMKKEAVPKPGTKYKVNNAEIEQSDQGTDDDNYRFNVNLQYQPNGFNKIKVSMSFVVDSFSGKISSVTQTSVN</sequence>
<evidence type="ECO:0000256" key="1">
    <source>
        <dbReference type="SAM" id="Phobius"/>
    </source>
</evidence>
<keyword evidence="1" id="KW-1133">Transmembrane helix</keyword>
<proteinExistence type="predicted"/>
<protein>
    <submittedName>
        <fullName evidence="2">Uncharacterized protein</fullName>
    </submittedName>
</protein>